<dbReference type="Proteomes" id="UP000012101">
    <property type="component" value="Unassembled WGS sequence"/>
</dbReference>
<proteinExistence type="predicted"/>
<gene>
    <name evidence="1" type="ORF">LEP1GSC038_3877</name>
</gene>
<dbReference type="AlphaFoldDB" id="M6FM47"/>
<accession>M6FM47</accession>
<protein>
    <submittedName>
        <fullName evidence="1">Uncharacterized protein</fullName>
    </submittedName>
</protein>
<evidence type="ECO:0000313" key="1">
    <source>
        <dbReference type="EMBL" id="EMM72202.1"/>
    </source>
</evidence>
<comment type="caution">
    <text evidence="1">The sequence shown here is derived from an EMBL/GenBank/DDBJ whole genome shotgun (WGS) entry which is preliminary data.</text>
</comment>
<name>M6FM47_9LEPT</name>
<reference evidence="1 2" key="1">
    <citation type="submission" date="2013-01" db="EMBL/GenBank/DDBJ databases">
        <authorList>
            <person name="Harkins D.M."/>
            <person name="Durkin A.S."/>
            <person name="Brinkac L.M."/>
            <person name="Haft D.H."/>
            <person name="Selengut J.D."/>
            <person name="Sanka R."/>
            <person name="DePew J."/>
            <person name="Purushe J."/>
            <person name="Hospenthal D.R."/>
            <person name="Murray C.K."/>
            <person name="Pimentel G."/>
            <person name="Wasfy M."/>
            <person name="Vinetz J.M."/>
            <person name="Sutton G.G."/>
            <person name="Nierman W.C."/>
            <person name="Fouts D.E."/>
        </authorList>
    </citation>
    <scope>NUCLEOTIDE SEQUENCE [LARGE SCALE GENOMIC DNA]</scope>
    <source>
        <strain evidence="1 2">2006001855</strain>
    </source>
</reference>
<dbReference type="EMBL" id="AFJM02000042">
    <property type="protein sequence ID" value="EMM72202.1"/>
    <property type="molecule type" value="Genomic_DNA"/>
</dbReference>
<organism evidence="1 2">
    <name type="scientific">Leptospira weilii str. 2006001855</name>
    <dbReference type="NCBI Taxonomy" id="996804"/>
    <lineage>
        <taxon>Bacteria</taxon>
        <taxon>Pseudomonadati</taxon>
        <taxon>Spirochaetota</taxon>
        <taxon>Spirochaetia</taxon>
        <taxon>Leptospirales</taxon>
        <taxon>Leptospiraceae</taxon>
        <taxon>Leptospira</taxon>
    </lineage>
</organism>
<sequence length="37" mass="4203">MSGAFLGDFESFFLHSLQEDCMNFYDFDPVAAKVLPI</sequence>
<evidence type="ECO:0000313" key="2">
    <source>
        <dbReference type="Proteomes" id="UP000012101"/>
    </source>
</evidence>